<keyword evidence="2" id="KW-0808">Transferase</keyword>
<protein>
    <submittedName>
        <fullName evidence="2">Reverse transcriptase</fullName>
    </submittedName>
</protein>
<dbReference type="InterPro" id="IPR040676">
    <property type="entry name" value="DUF5641"/>
</dbReference>
<keyword evidence="2" id="KW-0548">Nucleotidyltransferase</keyword>
<accession>A0AAV4XAM7</accession>
<dbReference type="AlphaFoldDB" id="A0AAV4XAM7"/>
<sequence length="205" mass="23490">MIRFCRNSKLEKSCRVTDILTPDELKEAEKRILLIVQRTSFVSGKNEGLKNIPYVVDQNGLLRMKTRLTFREDTQDFKFPVILPSDHPVVTSLIISKHKELLHCGRVTEIFPGKDGVTRLVKVKTASGEKLRPVQRLYSLEINAVSSEPLRHRALKGTRRLSQSTEKNLRNKIADPVKSKVDNQPVLNQKTRLGREIKTVKRLDL</sequence>
<evidence type="ECO:0000313" key="2">
    <source>
        <dbReference type="EMBL" id="GIY91961.1"/>
    </source>
</evidence>
<gene>
    <name evidence="2" type="primary">AVEN_40948_1</name>
    <name evidence="2" type="ORF">CEXT_767281</name>
</gene>
<evidence type="ECO:0000259" key="1">
    <source>
        <dbReference type="Pfam" id="PF18701"/>
    </source>
</evidence>
<keyword evidence="3" id="KW-1185">Reference proteome</keyword>
<feature type="domain" description="DUF5641" evidence="1">
    <location>
        <begin position="103"/>
        <end position="139"/>
    </location>
</feature>
<name>A0AAV4XAM7_CAEEX</name>
<evidence type="ECO:0000313" key="3">
    <source>
        <dbReference type="Proteomes" id="UP001054945"/>
    </source>
</evidence>
<reference evidence="2 3" key="1">
    <citation type="submission" date="2021-06" db="EMBL/GenBank/DDBJ databases">
        <title>Caerostris extrusa draft genome.</title>
        <authorList>
            <person name="Kono N."/>
            <person name="Arakawa K."/>
        </authorList>
    </citation>
    <scope>NUCLEOTIDE SEQUENCE [LARGE SCALE GENOMIC DNA]</scope>
</reference>
<dbReference type="GO" id="GO:0003964">
    <property type="term" value="F:RNA-directed DNA polymerase activity"/>
    <property type="evidence" value="ECO:0007669"/>
    <property type="project" value="UniProtKB-KW"/>
</dbReference>
<comment type="caution">
    <text evidence="2">The sequence shown here is derived from an EMBL/GenBank/DDBJ whole genome shotgun (WGS) entry which is preliminary data.</text>
</comment>
<dbReference type="Pfam" id="PF18701">
    <property type="entry name" value="DUF5641"/>
    <property type="match status" value="1"/>
</dbReference>
<proteinExistence type="predicted"/>
<organism evidence="2 3">
    <name type="scientific">Caerostris extrusa</name>
    <name type="common">Bark spider</name>
    <name type="synonym">Caerostris bankana</name>
    <dbReference type="NCBI Taxonomy" id="172846"/>
    <lineage>
        <taxon>Eukaryota</taxon>
        <taxon>Metazoa</taxon>
        <taxon>Ecdysozoa</taxon>
        <taxon>Arthropoda</taxon>
        <taxon>Chelicerata</taxon>
        <taxon>Arachnida</taxon>
        <taxon>Araneae</taxon>
        <taxon>Araneomorphae</taxon>
        <taxon>Entelegynae</taxon>
        <taxon>Araneoidea</taxon>
        <taxon>Araneidae</taxon>
        <taxon>Caerostris</taxon>
    </lineage>
</organism>
<keyword evidence="2" id="KW-0695">RNA-directed DNA polymerase</keyword>
<dbReference type="EMBL" id="BPLR01000076">
    <property type="protein sequence ID" value="GIY91961.1"/>
    <property type="molecule type" value="Genomic_DNA"/>
</dbReference>
<dbReference type="Proteomes" id="UP001054945">
    <property type="component" value="Unassembled WGS sequence"/>
</dbReference>